<evidence type="ECO:0000313" key="2">
    <source>
        <dbReference type="EMBL" id="GIQ61953.1"/>
    </source>
</evidence>
<keyword evidence="1" id="KW-0812">Transmembrane</keyword>
<feature type="transmembrane region" description="Helical" evidence="1">
    <location>
        <begin position="46"/>
        <end position="64"/>
    </location>
</feature>
<gene>
    <name evidence="2" type="ORF">PACILC2_05210</name>
</gene>
<keyword evidence="3" id="KW-1185">Reference proteome</keyword>
<feature type="transmembrane region" description="Helical" evidence="1">
    <location>
        <begin position="12"/>
        <end position="34"/>
    </location>
</feature>
<protein>
    <recommendedName>
        <fullName evidence="4">AtpZ/AtpI family protein</fullName>
    </recommendedName>
</protein>
<organism evidence="2 3">
    <name type="scientific">Paenibacillus cisolokensis</name>
    <dbReference type="NCBI Taxonomy" id="1658519"/>
    <lineage>
        <taxon>Bacteria</taxon>
        <taxon>Bacillati</taxon>
        <taxon>Bacillota</taxon>
        <taxon>Bacilli</taxon>
        <taxon>Bacillales</taxon>
        <taxon>Paenibacillaceae</taxon>
        <taxon>Paenibacillus</taxon>
    </lineage>
</organism>
<comment type="caution">
    <text evidence="2">The sequence shown here is derived from an EMBL/GenBank/DDBJ whole genome shotgun (WGS) entry which is preliminary data.</text>
</comment>
<evidence type="ECO:0008006" key="4">
    <source>
        <dbReference type="Google" id="ProtNLM"/>
    </source>
</evidence>
<reference evidence="2 3" key="1">
    <citation type="submission" date="2021-04" db="EMBL/GenBank/DDBJ databases">
        <title>Draft genome sequence of Paenibacillus cisolokensis, LC2-13A.</title>
        <authorList>
            <person name="Uke A."/>
            <person name="Chhe C."/>
            <person name="Baramee S."/>
            <person name="Kosugi A."/>
        </authorList>
    </citation>
    <scope>NUCLEOTIDE SEQUENCE [LARGE SCALE GENOMIC DNA]</scope>
    <source>
        <strain evidence="2 3">LC2-13A</strain>
    </source>
</reference>
<dbReference type="EMBL" id="BOVJ01000016">
    <property type="protein sequence ID" value="GIQ61953.1"/>
    <property type="molecule type" value="Genomic_DNA"/>
</dbReference>
<name>A0ABQ4N1F9_9BACL</name>
<evidence type="ECO:0000313" key="3">
    <source>
        <dbReference type="Proteomes" id="UP000680304"/>
    </source>
</evidence>
<proteinExistence type="predicted"/>
<sequence>MKQKGNGDNPWRAAALVGVMGLDIAICTVLGYYLGDWLGGSRGWGAFGIVMGLAVGILSCIFLLKRILEDSDG</sequence>
<keyword evidence="1" id="KW-1133">Transmembrane helix</keyword>
<keyword evidence="1" id="KW-0472">Membrane</keyword>
<dbReference type="Proteomes" id="UP000680304">
    <property type="component" value="Unassembled WGS sequence"/>
</dbReference>
<dbReference type="RefSeq" id="WP_062490187.1">
    <property type="nucleotide sequence ID" value="NZ_BOVJ01000016.1"/>
</dbReference>
<accession>A0ABQ4N1F9</accession>
<evidence type="ECO:0000256" key="1">
    <source>
        <dbReference type="SAM" id="Phobius"/>
    </source>
</evidence>